<dbReference type="Proteomes" id="UP000291562">
    <property type="component" value="Chromosome"/>
</dbReference>
<name>A0A411HGX6_9GAMM</name>
<dbReference type="KEGG" id="xbc:ELE36_04475"/>
<keyword evidence="4" id="KW-1185">Reference proteome</keyword>
<proteinExistence type="predicted"/>
<evidence type="ECO:0000313" key="4">
    <source>
        <dbReference type="Proteomes" id="UP000291562"/>
    </source>
</evidence>
<sequence length="271" mass="29965">MAHAPQRVAAESLPLPALTASDAAVDAQDIPVLRIRGIPARDATRWLTASAWLFTLLLHVWLLIALREGMRPLQLDGRDGAPIQVELIPVPIPPPAVVPLAVEPLPRRTTAPTIHPVAPTMDQRNTSKPESAAKPSNMATPTVAIDAPAMRFYNPDSSANIPKDLLAQVERSMPKPNFTAKEFVLPEFMQHKNPLHYLATDFEPTWVPINENLLDEFVRRNLTREVTFKTPWGGTIRCTWVFVMGACAGVPPAAWKNPDKKTLPMPAPEWQ</sequence>
<evidence type="ECO:0000256" key="2">
    <source>
        <dbReference type="SAM" id="Phobius"/>
    </source>
</evidence>
<dbReference type="RefSeq" id="WP_129831947.1">
    <property type="nucleotide sequence ID" value="NZ_CP035704.1"/>
</dbReference>
<gene>
    <name evidence="3" type="ORF">ELE36_04475</name>
</gene>
<dbReference type="EMBL" id="CP035704">
    <property type="protein sequence ID" value="QBB69687.1"/>
    <property type="molecule type" value="Genomic_DNA"/>
</dbReference>
<dbReference type="AlphaFoldDB" id="A0A411HGX6"/>
<feature type="region of interest" description="Disordered" evidence="1">
    <location>
        <begin position="110"/>
        <end position="138"/>
    </location>
</feature>
<protein>
    <submittedName>
        <fullName evidence="3">Uncharacterized protein</fullName>
    </submittedName>
</protein>
<keyword evidence="2" id="KW-0472">Membrane</keyword>
<dbReference type="OrthoDB" id="6008404at2"/>
<organism evidence="3 4">
    <name type="scientific">Pseudolysobacter antarcticus</name>
    <dbReference type="NCBI Taxonomy" id="2511995"/>
    <lineage>
        <taxon>Bacteria</taxon>
        <taxon>Pseudomonadati</taxon>
        <taxon>Pseudomonadota</taxon>
        <taxon>Gammaproteobacteria</taxon>
        <taxon>Lysobacterales</taxon>
        <taxon>Rhodanobacteraceae</taxon>
        <taxon>Pseudolysobacter</taxon>
    </lineage>
</organism>
<keyword evidence="2" id="KW-0812">Transmembrane</keyword>
<reference evidence="3 4" key="1">
    <citation type="submission" date="2019-01" db="EMBL/GenBank/DDBJ databases">
        <title>Pseudolysobacter antarctica gen. nov., sp. nov., isolated from Fildes Peninsula, Antarctica.</title>
        <authorList>
            <person name="Wei Z."/>
            <person name="Peng F."/>
        </authorList>
    </citation>
    <scope>NUCLEOTIDE SEQUENCE [LARGE SCALE GENOMIC DNA]</scope>
    <source>
        <strain evidence="3 4">AQ6-296</strain>
    </source>
</reference>
<evidence type="ECO:0000256" key="1">
    <source>
        <dbReference type="SAM" id="MobiDB-lite"/>
    </source>
</evidence>
<evidence type="ECO:0000313" key="3">
    <source>
        <dbReference type="EMBL" id="QBB69687.1"/>
    </source>
</evidence>
<accession>A0A411HGX6</accession>
<keyword evidence="2" id="KW-1133">Transmembrane helix</keyword>
<feature type="transmembrane region" description="Helical" evidence="2">
    <location>
        <begin position="43"/>
        <end position="66"/>
    </location>
</feature>